<reference evidence="3 4" key="1">
    <citation type="submission" date="2017-03" db="EMBL/GenBank/DDBJ databases">
        <title>Genomes of endolithic fungi from Antarctica.</title>
        <authorList>
            <person name="Coleine C."/>
            <person name="Masonjones S."/>
            <person name="Stajich J.E."/>
        </authorList>
    </citation>
    <scope>NUCLEOTIDE SEQUENCE [LARGE SCALE GENOMIC DNA]</scope>
    <source>
        <strain evidence="3 4">CCFEE 6315</strain>
    </source>
</reference>
<organism evidence="3 4">
    <name type="scientific">Salinomyces thailandicus</name>
    <dbReference type="NCBI Taxonomy" id="706561"/>
    <lineage>
        <taxon>Eukaryota</taxon>
        <taxon>Fungi</taxon>
        <taxon>Dikarya</taxon>
        <taxon>Ascomycota</taxon>
        <taxon>Pezizomycotina</taxon>
        <taxon>Dothideomycetes</taxon>
        <taxon>Dothideomycetidae</taxon>
        <taxon>Mycosphaerellales</taxon>
        <taxon>Teratosphaeriaceae</taxon>
        <taxon>Salinomyces</taxon>
    </lineage>
</organism>
<sequence>MQARYALMQVFLRAGHDFCKLEYSKDDLSDLKIHLDRSKIQTHGKPAVDAFLQKLHVYKATADLEAAKAFYEDYTHVDEWFAGKVRPEVVRQAKPRKVFVQANTFLQAGGSVELREYEPTAEGMIRSFVEREYI</sequence>
<dbReference type="OrthoDB" id="4694525at2759"/>
<keyword evidence="1" id="KW-0479">Metal-binding</keyword>
<evidence type="ECO:0000256" key="1">
    <source>
        <dbReference type="ARBA" id="ARBA00022723"/>
    </source>
</evidence>
<evidence type="ECO:0000313" key="3">
    <source>
        <dbReference type="EMBL" id="TKA22224.1"/>
    </source>
</evidence>
<proteinExistence type="predicted"/>
<dbReference type="PANTHER" id="PTHR23422">
    <property type="entry name" value="DIPEPTIDYL PEPTIDASE III-RELATED"/>
    <property type="match status" value="1"/>
</dbReference>
<dbReference type="AlphaFoldDB" id="A0A4U0TK59"/>
<name>A0A4U0TK59_9PEZI</name>
<protein>
    <submittedName>
        <fullName evidence="3">Uncharacterized protein</fullName>
    </submittedName>
</protein>
<evidence type="ECO:0000313" key="4">
    <source>
        <dbReference type="Proteomes" id="UP000308549"/>
    </source>
</evidence>
<gene>
    <name evidence="3" type="ORF">B0A50_08093</name>
</gene>
<evidence type="ECO:0000256" key="2">
    <source>
        <dbReference type="ARBA" id="ARBA00022801"/>
    </source>
</evidence>
<dbReference type="GO" id="GO:0046872">
    <property type="term" value="F:metal ion binding"/>
    <property type="evidence" value="ECO:0007669"/>
    <property type="project" value="UniProtKB-KW"/>
</dbReference>
<comment type="caution">
    <text evidence="3">The sequence shown here is derived from an EMBL/GenBank/DDBJ whole genome shotgun (WGS) entry which is preliminary data.</text>
</comment>
<accession>A0A4U0TK59</accession>
<dbReference type="GO" id="GO:0005737">
    <property type="term" value="C:cytoplasm"/>
    <property type="evidence" value="ECO:0007669"/>
    <property type="project" value="TreeGrafter"/>
</dbReference>
<dbReference type="Pfam" id="PF03571">
    <property type="entry name" value="Peptidase_M49"/>
    <property type="match status" value="1"/>
</dbReference>
<dbReference type="EMBL" id="NAJL01000080">
    <property type="protein sequence ID" value="TKA22224.1"/>
    <property type="molecule type" value="Genomic_DNA"/>
</dbReference>
<dbReference type="GO" id="GO:0008239">
    <property type="term" value="F:dipeptidyl-peptidase activity"/>
    <property type="evidence" value="ECO:0007669"/>
    <property type="project" value="TreeGrafter"/>
</dbReference>
<keyword evidence="2" id="KW-0378">Hydrolase</keyword>
<dbReference type="Proteomes" id="UP000308549">
    <property type="component" value="Unassembled WGS sequence"/>
</dbReference>
<dbReference type="InterPro" id="IPR039461">
    <property type="entry name" value="Peptidase_M49"/>
</dbReference>
<dbReference type="PANTHER" id="PTHR23422:SF11">
    <property type="entry name" value="DIPEPTIDYL PEPTIDASE 3"/>
    <property type="match status" value="1"/>
</dbReference>
<keyword evidence="4" id="KW-1185">Reference proteome</keyword>